<dbReference type="GO" id="GO:0016787">
    <property type="term" value="F:hydrolase activity"/>
    <property type="evidence" value="ECO:0007669"/>
    <property type="project" value="UniProtKB-KW"/>
</dbReference>
<evidence type="ECO:0000256" key="4">
    <source>
        <dbReference type="ARBA" id="ARBA00019490"/>
    </source>
</evidence>
<dbReference type="Proteomes" id="UP001374579">
    <property type="component" value="Unassembled WGS sequence"/>
</dbReference>
<evidence type="ECO:0000256" key="6">
    <source>
        <dbReference type="ARBA" id="ARBA00022723"/>
    </source>
</evidence>
<evidence type="ECO:0000256" key="5">
    <source>
        <dbReference type="ARBA" id="ARBA00022596"/>
    </source>
</evidence>
<dbReference type="Gene3D" id="3.30.420.510">
    <property type="match status" value="1"/>
</dbReference>
<gene>
    <name evidence="17" type="ORF">V1264_009833</name>
</gene>
<evidence type="ECO:0000256" key="2">
    <source>
        <dbReference type="ARBA" id="ARBA00001967"/>
    </source>
</evidence>
<evidence type="ECO:0000256" key="10">
    <source>
        <dbReference type="ARBA" id="ARBA00022993"/>
    </source>
</evidence>
<reference evidence="17 18" key="1">
    <citation type="submission" date="2024-02" db="EMBL/GenBank/DDBJ databases">
        <title>Chromosome-scale genome assembly of the rough periwinkle Littorina saxatilis.</title>
        <authorList>
            <person name="De Jode A."/>
            <person name="Faria R."/>
            <person name="Formenti G."/>
            <person name="Sims Y."/>
            <person name="Smith T.P."/>
            <person name="Tracey A."/>
            <person name="Wood J.M.D."/>
            <person name="Zagrodzka Z.B."/>
            <person name="Johannesson K."/>
            <person name="Butlin R.K."/>
            <person name="Leder E.H."/>
        </authorList>
    </citation>
    <scope>NUCLEOTIDE SEQUENCE [LARGE SCALE GENOMIC DNA]</scope>
    <source>
        <strain evidence="17">Snail1</strain>
        <tissue evidence="17">Muscle</tissue>
    </source>
</reference>
<keyword evidence="10" id="KW-0173">Coenzyme A biosynthesis</keyword>
<dbReference type="SUPFAM" id="SSF53067">
    <property type="entry name" value="Actin-like ATPase domain"/>
    <property type="match status" value="2"/>
</dbReference>
<keyword evidence="5" id="KW-0533">Nickel</keyword>
<dbReference type="PANTHER" id="PTHR12280">
    <property type="entry name" value="PANTOTHENATE KINASE"/>
    <property type="match status" value="1"/>
</dbReference>
<dbReference type="InterPro" id="IPR004567">
    <property type="entry name" value="Type_II_PanK"/>
</dbReference>
<evidence type="ECO:0000256" key="15">
    <source>
        <dbReference type="ARBA" id="ARBA00046055"/>
    </source>
</evidence>
<dbReference type="InterPro" id="IPR043129">
    <property type="entry name" value="ATPase_NBD"/>
</dbReference>
<keyword evidence="8" id="KW-0378">Hydrolase</keyword>
<evidence type="ECO:0000256" key="1">
    <source>
        <dbReference type="ARBA" id="ARBA00001936"/>
    </source>
</evidence>
<evidence type="ECO:0000256" key="13">
    <source>
        <dbReference type="ARBA" id="ARBA00029347"/>
    </source>
</evidence>
<evidence type="ECO:0000256" key="7">
    <source>
        <dbReference type="ARBA" id="ARBA00022741"/>
    </source>
</evidence>
<dbReference type="InterPro" id="IPR002791">
    <property type="entry name" value="ARMT1-like_metal-bd"/>
</dbReference>
<evidence type="ECO:0000256" key="3">
    <source>
        <dbReference type="ARBA" id="ARBA00011388"/>
    </source>
</evidence>
<dbReference type="GO" id="GO:0005524">
    <property type="term" value="F:ATP binding"/>
    <property type="evidence" value="ECO:0007669"/>
    <property type="project" value="UniProtKB-KW"/>
</dbReference>
<name>A0AAN9G0V6_9CAEN</name>
<dbReference type="AlphaFoldDB" id="A0AAN9G0V6"/>
<dbReference type="Pfam" id="PF01937">
    <property type="entry name" value="ARMT1-like_dom"/>
    <property type="match status" value="1"/>
</dbReference>
<dbReference type="FunFam" id="3.30.420.40:FF:000067">
    <property type="entry name" value="Pantothenate kinase 4"/>
    <property type="match status" value="1"/>
</dbReference>
<accession>A0AAN9G0V6</accession>
<dbReference type="Gene3D" id="1.10.285.20">
    <property type="entry name" value="Uncharacterised protein PF01937, DUF89, domain 2"/>
    <property type="match status" value="1"/>
</dbReference>
<dbReference type="Gene3D" id="3.40.50.10880">
    <property type="entry name" value="Uncharacterised protein PF01937, DUF89, domain 3"/>
    <property type="match status" value="1"/>
</dbReference>
<dbReference type="NCBIfam" id="TIGR00555">
    <property type="entry name" value="panK_eukar"/>
    <property type="match status" value="1"/>
</dbReference>
<dbReference type="GO" id="GO:0015937">
    <property type="term" value="P:coenzyme A biosynthetic process"/>
    <property type="evidence" value="ECO:0007669"/>
    <property type="project" value="UniProtKB-KW"/>
</dbReference>
<evidence type="ECO:0000256" key="14">
    <source>
        <dbReference type="ARBA" id="ARBA00032948"/>
    </source>
</evidence>
<dbReference type="InterPro" id="IPR036075">
    <property type="entry name" value="ARMT-1-like_metal-bd_sf"/>
</dbReference>
<proteinExistence type="predicted"/>
<evidence type="ECO:0000313" key="17">
    <source>
        <dbReference type="EMBL" id="KAK7089960.1"/>
    </source>
</evidence>
<keyword evidence="11" id="KW-0944">Nitration</keyword>
<feature type="domain" description="Damage-control phosphatase ARMT1-like metal-binding" evidence="16">
    <location>
        <begin position="457"/>
        <end position="752"/>
    </location>
</feature>
<comment type="catalytic activity">
    <reaction evidence="13">
        <text>(R)-4'-phospho-S-sulfopantetheine + H2O = (R)-S-sulfopantetheine + phosphate</text>
        <dbReference type="Rhea" id="RHEA:68340"/>
        <dbReference type="ChEBI" id="CHEBI:15377"/>
        <dbReference type="ChEBI" id="CHEBI:43474"/>
        <dbReference type="ChEBI" id="CHEBI:177302"/>
        <dbReference type="ChEBI" id="CHEBI:177303"/>
    </reaction>
    <physiologicalReaction direction="left-to-right" evidence="13">
        <dbReference type="Rhea" id="RHEA:68341"/>
    </physiologicalReaction>
</comment>
<dbReference type="FunFam" id="3.40.50.10880:FF:000001">
    <property type="entry name" value="Pantothenate kinase 4"/>
    <property type="match status" value="1"/>
</dbReference>
<dbReference type="GO" id="GO:0046872">
    <property type="term" value="F:metal ion binding"/>
    <property type="evidence" value="ECO:0007669"/>
    <property type="project" value="UniProtKB-KW"/>
</dbReference>
<dbReference type="GO" id="GO:0004594">
    <property type="term" value="F:pantothenate kinase activity"/>
    <property type="evidence" value="ECO:0007669"/>
    <property type="project" value="TreeGrafter"/>
</dbReference>
<dbReference type="EMBL" id="JBAMIC010000024">
    <property type="protein sequence ID" value="KAK7089960.1"/>
    <property type="molecule type" value="Genomic_DNA"/>
</dbReference>
<dbReference type="Gene3D" id="3.30.420.40">
    <property type="match status" value="1"/>
</dbReference>
<dbReference type="GO" id="GO:0005829">
    <property type="term" value="C:cytosol"/>
    <property type="evidence" value="ECO:0007669"/>
    <property type="project" value="TreeGrafter"/>
</dbReference>
<evidence type="ECO:0000259" key="16">
    <source>
        <dbReference type="Pfam" id="PF01937"/>
    </source>
</evidence>
<keyword evidence="9" id="KW-0067">ATP-binding</keyword>
<keyword evidence="18" id="KW-1185">Reference proteome</keyword>
<dbReference type="GO" id="GO:0005634">
    <property type="term" value="C:nucleus"/>
    <property type="evidence" value="ECO:0007669"/>
    <property type="project" value="TreeGrafter"/>
</dbReference>
<dbReference type="Gene3D" id="1.20.1700.10">
    <property type="entry name" value="AF1104-like"/>
    <property type="match status" value="1"/>
</dbReference>
<evidence type="ECO:0000256" key="8">
    <source>
        <dbReference type="ARBA" id="ARBA00022801"/>
    </source>
</evidence>
<evidence type="ECO:0000256" key="11">
    <source>
        <dbReference type="ARBA" id="ARBA00023074"/>
    </source>
</evidence>
<keyword evidence="12" id="KW-0464">Manganese</keyword>
<keyword evidence="6" id="KW-0479">Metal-binding</keyword>
<dbReference type="InterPro" id="IPR035073">
    <property type="entry name" value="At2g17340_3_helix_bundle"/>
</dbReference>
<dbReference type="PANTHER" id="PTHR12280:SF20">
    <property type="entry name" value="4'-PHOSPHOPANTETHEINE PHOSPHATASE"/>
    <property type="match status" value="1"/>
</dbReference>
<comment type="cofactor">
    <cofactor evidence="1">
        <name>Mn(2+)</name>
        <dbReference type="ChEBI" id="CHEBI:29035"/>
    </cofactor>
</comment>
<dbReference type="Pfam" id="PF03630">
    <property type="entry name" value="Fumble"/>
    <property type="match status" value="1"/>
</dbReference>
<comment type="cofactor">
    <cofactor evidence="2">
        <name>Ni(2+)</name>
        <dbReference type="ChEBI" id="CHEBI:49786"/>
    </cofactor>
</comment>
<evidence type="ECO:0000256" key="9">
    <source>
        <dbReference type="ARBA" id="ARBA00022840"/>
    </source>
</evidence>
<protein>
    <recommendedName>
        <fullName evidence="4">4'-phosphopantetheine phosphatase</fullName>
    </recommendedName>
    <alternativeName>
        <fullName evidence="14">Inactive pantothenic acid kinase 4</fullName>
    </alternativeName>
</protein>
<dbReference type="SUPFAM" id="SSF111321">
    <property type="entry name" value="AF1104-like"/>
    <property type="match status" value="1"/>
</dbReference>
<evidence type="ECO:0000313" key="18">
    <source>
        <dbReference type="Proteomes" id="UP001374579"/>
    </source>
</evidence>
<organism evidence="17 18">
    <name type="scientific">Littorina saxatilis</name>
    <dbReference type="NCBI Taxonomy" id="31220"/>
    <lineage>
        <taxon>Eukaryota</taxon>
        <taxon>Metazoa</taxon>
        <taxon>Spiralia</taxon>
        <taxon>Lophotrochozoa</taxon>
        <taxon>Mollusca</taxon>
        <taxon>Gastropoda</taxon>
        <taxon>Caenogastropoda</taxon>
        <taxon>Littorinimorpha</taxon>
        <taxon>Littorinoidea</taxon>
        <taxon>Littorinidae</taxon>
        <taxon>Littorina</taxon>
    </lineage>
</organism>
<dbReference type="CDD" id="cd24123">
    <property type="entry name" value="ASKHA_NBD_PanK-II_Pank4"/>
    <property type="match status" value="1"/>
</dbReference>
<comment type="caution">
    <text evidence="17">The sequence shown here is derived from an EMBL/GenBank/DDBJ whole genome shotgun (WGS) entry which is preliminary data.</text>
</comment>
<comment type="subunit">
    <text evidence="3">Homodimer. Interacts with PKM.</text>
</comment>
<evidence type="ECO:0000256" key="12">
    <source>
        <dbReference type="ARBA" id="ARBA00023211"/>
    </source>
</evidence>
<comment type="function">
    <text evidence="15">Phosphatase which shows a preference for 4'-phosphopantetheine and its oxidatively damaged forms (sulfonate or S-sulfonate), providing strong indirect evidence that the phosphatase activity pre-empts damage in the coenzyme A (CoA) pathway. Hydrolyzing excess 4'-phosphopantetheine could constitute a directed overflow mechanism to prevent its oxidation to the S-sulfonate, sulfonate, or other forms. Hydrolyzing 4'-phosphopantetheine sulfonate or S-sulfonate would forestall their conversion to inactive forms of CoA and acyl carrier protein. May play a role in the physiological regulation of CoA intracellular levels.</text>
</comment>
<keyword evidence="7" id="KW-0547">Nucleotide-binding</keyword>
<sequence length="772" mass="86592">MAHKSYAKSIDLPPEQFFRNLKNAKRFAIDIGGSLAKVSYSSDWQRRAPVVYDEPDSEGPIYNVSEKEETMVRLHFVKFETKYIESCLDFILANLIDSKEFIRDKIIKVTGGGAYKYKDLITRKLGVQVDKEDEIECLICGCNFLLKNIPDEAFVYQRHGNPDYSFQGVDQDVFPYLLVNIGSGVSLVKVESDNKFERIGGTSTGGGTFWGLGCLLTQAKSFDELLELAEAGDHRSVDMLVKDIYGGDYSNLGLQADVIASSFGKATRLDGESFRKEDIVRSLLFCISNDIGQIAYLQARLHKLTKIYFGGYFIRGHPLTMHTIAFAINYWSKGEIQALFLRHEGYLGAVGAFLKGAEEEDAEKYSWGENMAGSSGLASPKSSFTEINHQDPGFFAHGFDMLEIDRLDRPVMACPLLLDPSSYVPDTVDLMHDKDAREYWLKCFADSVDKTVALAIKSQSEEEDVEERAKKFKDKYLAKILTLSTNPCAYGSLTVRSLLDTSSQCLAEFNFPDPYSQQKQQENETALKQLPAHLTLLDSQSGKDLHLSIAKGLLAGNVFDWGAQEVRKLLEAGNFSFMDAQEKLQDRPWLIDDFDSWYKRMEQEPRYQCAAIFCDNSGADIILGVIPFARHLLSMGTQVILCANSRPTLNDVTYSELVFLVKRVADLCPQIKAAQDQGRLVVRESGQGSPCLDLRFIDEALRTEMLERGADLIILEGMGRAVHTNLHAAFACDALKVAVLKNRWLANRLGGDMFSVMFKFERSRHVISPEVT</sequence>